<feature type="region of interest" description="Disordered" evidence="1">
    <location>
        <begin position="1"/>
        <end position="33"/>
    </location>
</feature>
<name>A0ABN9VB28_9DINO</name>
<gene>
    <name evidence="2" type="ORF">PCOR1329_LOCUS56376</name>
</gene>
<reference evidence="2" key="1">
    <citation type="submission" date="2023-10" db="EMBL/GenBank/DDBJ databases">
        <authorList>
            <person name="Chen Y."/>
            <person name="Shah S."/>
            <person name="Dougan E. K."/>
            <person name="Thang M."/>
            <person name="Chan C."/>
        </authorList>
    </citation>
    <scope>NUCLEOTIDE SEQUENCE [LARGE SCALE GENOMIC DNA]</scope>
</reference>
<comment type="caution">
    <text evidence="2">The sequence shown here is derived from an EMBL/GenBank/DDBJ whole genome shotgun (WGS) entry which is preliminary data.</text>
</comment>
<organism evidence="2 3">
    <name type="scientific">Prorocentrum cordatum</name>
    <dbReference type="NCBI Taxonomy" id="2364126"/>
    <lineage>
        <taxon>Eukaryota</taxon>
        <taxon>Sar</taxon>
        <taxon>Alveolata</taxon>
        <taxon>Dinophyceae</taxon>
        <taxon>Prorocentrales</taxon>
        <taxon>Prorocentraceae</taxon>
        <taxon>Prorocentrum</taxon>
    </lineage>
</organism>
<evidence type="ECO:0000313" key="2">
    <source>
        <dbReference type="EMBL" id="CAK0870215.1"/>
    </source>
</evidence>
<evidence type="ECO:0000313" key="3">
    <source>
        <dbReference type="Proteomes" id="UP001189429"/>
    </source>
</evidence>
<sequence>MPMPVPRLQLWRPPGMPASPRPSSLRDPGRPPWEGSDDLRCGCIFLFSPGVVANPDWFLPLTKSSSFEDFQRYTAQLSDACPEPCAARALDVPSPRQLRPPEECRTSIEGDECYQKVVWAMRAGVVANPAWYARSGLTRNSTFEDFQRHLHGTARLSHVCPEPCAAVAPQGCRTAVEGDACYEKVVWAMQKGVVERPGWYPSLTKDSSFEDFQRFLHGEARLSHICPEPCAAQVSDARRPVPAPAPEECHTSVEGDACYDKVIWAMQKGVVERPGWYPDLTMDSSFEDFQRFLHGEARLSHICPEPCAAKALPAPQECHTAVEGDTCYKMVAWAMQTGIAENPDWFAPLTKDSSFEDFQRYTAQLSDACQEPCAAQASKARLPVPAPAPEECRTSIEGDECYQKVVWAMRAGIVANPAWYARSGLTRNSTFEDFQRHLHGTARLSHVCPEPCPAREATERIEASGRPGTPSPTIYYIPEADLLAASYSGYEQTGRNCQCGNAIKEFSQEHQTLDLCAYECTLYEHCLSIGLHSAESVWFGTCILYDALCDDTNGDDANTTCANPTPTGSVSVNFNRVLGACDVTNGSSPSSTYPCFCGSDLCGTNEICSTDSCAPMEYLMVEWPCSDPGIVSPYFVLSGNTTAGAPTYTNYEGVYLYWDASCNGSEGQNADRWIIDNDEPNTSVSMDLDSDGACVYIGHNQSSLSGGAPLGSSIWDVVCSGEEVQATVTITYLASLPPGALPTPQPTLDPGVPCTCESRCGAFTCYDLDVDGCIVAGEAAHVDGLAEHFVGMDTDGDGCVNQTECAAYSDFDLPSCPVEPPVACDFGYYATHGTSVCVPCVTGETRRRRSSECTECPNGTTDAGDFDNCISGAYLVEPMAVGTPWMTLNRNSDEFGFEFQVGDEVIIRTRNPDYFERFTIIGLVSNPDGTFTYELDQTTPVEFNIYDPVHVACTRTTGGSYPNLQMCGCGVDDCGPGYCCQAPADPTSGTDGTCVVCTSPTPAPTVSAVGDPHLVNLQGEHFDVNHGGEFTLLRVPQAASMPAEIELRATIRPEHGKPCTTYITEVELSGTSLGGRVVQVRSYLAGAGGEASRFLGLRVMSAAARASAADDVPWVRLEDWTDMPYLLAKPQDKGGFRLTLSKTQWRSKKEVSRDGASSVAGQVEVRVQRGKFNQSTKLVMRQDLPMQEHLNLAVRQLSALGRSDIGGLLGFDPHPESLEEVTTECQRHRPQGPHVKPAWKTRWERIKEQRSRAAPPDGAMNDNEAAASLLGSRGMMCVCAERAHEEGPAGDGDAEGVLAEFQTGRLAEEPDEEPAPTGRAAGTGAPAGGLAAAAALHLRLPGVRRDRTDQFRRMREVSMPPRQASAGGRPGDAADGELEAFSAALADLHERVSVASSSLASKLAQHNGLKQFGADFSDRAPPLELRVLLPELEAAIEQLLDALWTLGTQLRLLAAPGAGARHAELRGALLQRVADVRQEAQATFDAQRSKVRELAVASPLLSPMIAPGLGRRLAGAMSSPQHSYAEPFKGWSPSTVSTMSHVCSSRTSLVTPRRGIYETEVMNELEDFVLDEISEDESELEGAAPPFSSVFAASASCGRASP</sequence>
<dbReference type="Proteomes" id="UP001189429">
    <property type="component" value="Unassembled WGS sequence"/>
</dbReference>
<keyword evidence="3" id="KW-1185">Reference proteome</keyword>
<protein>
    <submittedName>
        <fullName evidence="2">Uncharacterized protein</fullName>
    </submittedName>
</protein>
<evidence type="ECO:0000256" key="1">
    <source>
        <dbReference type="SAM" id="MobiDB-lite"/>
    </source>
</evidence>
<proteinExistence type="predicted"/>
<dbReference type="EMBL" id="CAUYUJ010016937">
    <property type="protein sequence ID" value="CAK0870215.1"/>
    <property type="molecule type" value="Genomic_DNA"/>
</dbReference>
<accession>A0ABN9VB28</accession>